<dbReference type="Gene3D" id="3.40.1000.10">
    <property type="entry name" value="Mog1/PsbP, alpha/beta/alpha sandwich"/>
    <property type="match status" value="1"/>
</dbReference>
<reference evidence="1 2" key="1">
    <citation type="submission" date="2020-06" db="EMBL/GenBank/DDBJ databases">
        <title>Genome sequence of Paramixta manurensis strain PD-1.</title>
        <authorList>
            <person name="Lee C.W."/>
            <person name="Kim J."/>
        </authorList>
    </citation>
    <scope>NUCLEOTIDE SEQUENCE [LARGE SCALE GENOMIC DNA]</scope>
    <source>
        <strain evidence="1 2">PD-1</strain>
    </source>
</reference>
<sequence length="144" mass="16040">MHSKPIALLNEGKVILPNGYVDRTAHVFTPVVPGAGAINITRDVLNVGDTPAAYIERQLALLTQHLKSWQLQQRAPVWLGDRLIEGERLQASFERDGVQIYQQQAIFGLGENRLLAFSMMQSSAPGEQDIAAFNQLLQSFTFHQ</sequence>
<gene>
    <name evidence="1" type="ORF">PMPD1_0191</name>
</gene>
<accession>A0A6M8U6P2</accession>
<dbReference type="Pfam" id="PF08786">
    <property type="entry name" value="DcrB"/>
    <property type="match status" value="1"/>
</dbReference>
<protein>
    <submittedName>
        <fullName evidence="1">DUF1795 domain-containing protein</fullName>
    </submittedName>
</protein>
<dbReference type="AlphaFoldDB" id="A0A6M8U6P2"/>
<dbReference type="RefSeq" id="WP_173632292.1">
    <property type="nucleotide sequence ID" value="NZ_CP054212.1"/>
</dbReference>
<dbReference type="SUPFAM" id="SSF55724">
    <property type="entry name" value="Mog1p/PsbP-like"/>
    <property type="match status" value="1"/>
</dbReference>
<proteinExistence type="predicted"/>
<keyword evidence="2" id="KW-1185">Reference proteome</keyword>
<dbReference type="InterPro" id="IPR016123">
    <property type="entry name" value="Mog1/PsbP_a/b/a-sand"/>
</dbReference>
<organism evidence="1 2">
    <name type="scientific">Paramixta manurensis</name>
    <dbReference type="NCBI Taxonomy" id="2740817"/>
    <lineage>
        <taxon>Bacteria</taxon>
        <taxon>Pseudomonadati</taxon>
        <taxon>Pseudomonadota</taxon>
        <taxon>Gammaproteobacteria</taxon>
        <taxon>Enterobacterales</taxon>
        <taxon>Erwiniaceae</taxon>
        <taxon>Paramixta</taxon>
    </lineage>
</organism>
<dbReference type="KEGG" id="pmak:PMPD1_0191"/>
<dbReference type="Proteomes" id="UP000505325">
    <property type="component" value="Chromosome"/>
</dbReference>
<dbReference type="InterPro" id="IPR014894">
    <property type="entry name" value="DcrB/EagT6"/>
</dbReference>
<name>A0A6M8U6P2_9GAMM</name>
<evidence type="ECO:0000313" key="1">
    <source>
        <dbReference type="EMBL" id="QKJ85174.1"/>
    </source>
</evidence>
<evidence type="ECO:0000313" key="2">
    <source>
        <dbReference type="Proteomes" id="UP000505325"/>
    </source>
</evidence>
<dbReference type="EMBL" id="CP054212">
    <property type="protein sequence ID" value="QKJ85174.1"/>
    <property type="molecule type" value="Genomic_DNA"/>
</dbReference>